<reference evidence="3" key="1">
    <citation type="submission" date="2016-10" db="EMBL/GenBank/DDBJ databases">
        <authorList>
            <person name="Varghese N."/>
            <person name="Submissions S."/>
        </authorList>
    </citation>
    <scope>NUCLEOTIDE SEQUENCE [LARGE SCALE GENOMIC DNA]</scope>
    <source>
        <strain evidence="3">CGMCC 4.2126</strain>
    </source>
</reference>
<keyword evidence="3" id="KW-1185">Reference proteome</keyword>
<dbReference type="Proteomes" id="UP000199111">
    <property type="component" value="Unassembled WGS sequence"/>
</dbReference>
<feature type="region of interest" description="Disordered" evidence="1">
    <location>
        <begin position="478"/>
        <end position="506"/>
    </location>
</feature>
<dbReference type="SUPFAM" id="SSF53335">
    <property type="entry name" value="S-adenosyl-L-methionine-dependent methyltransferases"/>
    <property type="match status" value="1"/>
</dbReference>
<dbReference type="AlphaFoldDB" id="A0A1I3FPI8"/>
<feature type="region of interest" description="Disordered" evidence="1">
    <location>
        <begin position="632"/>
        <end position="679"/>
    </location>
</feature>
<feature type="compositionally biased region" description="Basic and acidic residues" evidence="1">
    <location>
        <begin position="637"/>
        <end position="647"/>
    </location>
</feature>
<proteinExistence type="predicted"/>
<dbReference type="Gene3D" id="3.40.50.150">
    <property type="entry name" value="Vaccinia Virus protein VP39"/>
    <property type="match status" value="1"/>
</dbReference>
<dbReference type="EMBL" id="FOQY01000001">
    <property type="protein sequence ID" value="SFI13143.1"/>
    <property type="molecule type" value="Genomic_DNA"/>
</dbReference>
<evidence type="ECO:0000313" key="2">
    <source>
        <dbReference type="EMBL" id="SFI13143.1"/>
    </source>
</evidence>
<evidence type="ECO:0000313" key="3">
    <source>
        <dbReference type="Proteomes" id="UP000199111"/>
    </source>
</evidence>
<dbReference type="InterPro" id="IPR029063">
    <property type="entry name" value="SAM-dependent_MTases_sf"/>
</dbReference>
<feature type="region of interest" description="Disordered" evidence="1">
    <location>
        <begin position="519"/>
        <end position="587"/>
    </location>
</feature>
<name>A0A1I3FPI8_9ACTN</name>
<organism evidence="2 3">
    <name type="scientific">Streptosporangium canum</name>
    <dbReference type="NCBI Taxonomy" id="324952"/>
    <lineage>
        <taxon>Bacteria</taxon>
        <taxon>Bacillati</taxon>
        <taxon>Actinomycetota</taxon>
        <taxon>Actinomycetes</taxon>
        <taxon>Streptosporangiales</taxon>
        <taxon>Streptosporangiaceae</taxon>
        <taxon>Streptosporangium</taxon>
    </lineage>
</organism>
<evidence type="ECO:0000256" key="1">
    <source>
        <dbReference type="SAM" id="MobiDB-lite"/>
    </source>
</evidence>
<sequence>MICDDAAARIRLLGGEMLEWSDDGPGGSPGAGVLGELLRPLLTGGRVLVAGPHPAELLDAAAAGAGELSVLLRSHSDACRLAEHHEATVYCGSLEKAAFPEAFDVVIALDGVERLTSSDHAAGSWAESLGRLTAMLAPGGTLVLGVENPLGVHRFAGDPTEVHQRPDDDWAAVELDQSRPVNLERLTDLLNGSGLTVGRSYAAYGHAAGPHLLLDVSVLEAASAPTALAVAACVGVFGTPAAGYDARHLGRMAIAGGLGARVATRWVVMAHAADGRPVTSPVALTADADAAPYWRLSCELAPAARGGWARRARGDRTLRVSGRVTRTPELLDGPVPEGRFLAEILMAACARNDVVAIRELLGLFGRWVEGHGADGRVPASTAFAAADNVVFDGTGFAMLDASWQLPGELDLDVALARILRHFAVRLLDSGQWHPWSWQVGADRLTLTLLAMAGGTADRQTVRRGAELDAEIGADLDAVLEDGARDGVPGDGGPRGDAPEGGAPHGEAADRAEAIPYGETHAGTVPYGETQAGNVPGGKAPYGDVRVWSAPGEDGSAGNAWDEDGPRADVPGRAGPARHGSAGGPGEWRESYRELYAARGRLRARLEEAQQKITMLERDLETSEAKLAKAVRAAKQAQRRDERPRPPEGSRLGRMITAPASALRPVRRMFGTGSDGSAAR</sequence>
<protein>
    <recommendedName>
        <fullName evidence="4">Methyltransferase domain-containing protein</fullName>
    </recommendedName>
</protein>
<gene>
    <name evidence="2" type="ORF">SAMN05216275_101289</name>
</gene>
<evidence type="ECO:0008006" key="4">
    <source>
        <dbReference type="Google" id="ProtNLM"/>
    </source>
</evidence>
<accession>A0A1I3FPI8</accession>